<dbReference type="GO" id="GO:0020037">
    <property type="term" value="F:heme binding"/>
    <property type="evidence" value="ECO:0007669"/>
    <property type="project" value="InterPro"/>
</dbReference>
<dbReference type="InterPro" id="IPR023615">
    <property type="entry name" value="Cyt_c_Oxase_su1_BS"/>
</dbReference>
<dbReference type="GO" id="GO:0004129">
    <property type="term" value="F:cytochrome-c oxidase activity"/>
    <property type="evidence" value="ECO:0007669"/>
    <property type="project" value="UniProtKB-EC"/>
</dbReference>
<dbReference type="EMBL" id="KX434430">
    <property type="protein sequence ID" value="ARK18845.1"/>
    <property type="molecule type" value="Genomic_DNA"/>
</dbReference>
<feature type="transmembrane region" description="Helical" evidence="10">
    <location>
        <begin position="185"/>
        <end position="211"/>
    </location>
</feature>
<dbReference type="GO" id="GO:0046872">
    <property type="term" value="F:metal ion binding"/>
    <property type="evidence" value="ECO:0007669"/>
    <property type="project" value="UniProtKB-KW"/>
</dbReference>
<evidence type="ECO:0000256" key="9">
    <source>
        <dbReference type="RuleBase" id="RU000369"/>
    </source>
</evidence>
<dbReference type="EC" id="7.1.1.9" evidence="9"/>
<comment type="subcellular location">
    <subcellularLocation>
        <location evidence="2">Membrane</location>
        <topology evidence="2">Multi-pass membrane protein</topology>
    </subcellularLocation>
    <subcellularLocation>
        <location evidence="9">Mitochondrion inner membrane</location>
        <topology evidence="9">Multi-pass membrane protein</topology>
    </subcellularLocation>
</comment>
<evidence type="ECO:0000256" key="5">
    <source>
        <dbReference type="ARBA" id="ARBA00015947"/>
    </source>
</evidence>
<dbReference type="GO" id="GO:0015990">
    <property type="term" value="P:electron transport coupled proton transport"/>
    <property type="evidence" value="ECO:0007669"/>
    <property type="project" value="TreeGrafter"/>
</dbReference>
<dbReference type="UniPathway" id="UPA00705"/>
<evidence type="ECO:0000256" key="7">
    <source>
        <dbReference type="ARBA" id="ARBA00022989"/>
    </source>
</evidence>
<comment type="catalytic activity">
    <reaction evidence="9">
        <text>4 Fe(II)-[cytochrome c] + O2 + 8 H(+)(in) = 4 Fe(III)-[cytochrome c] + 2 H2O + 4 H(+)(out)</text>
        <dbReference type="Rhea" id="RHEA:11436"/>
        <dbReference type="Rhea" id="RHEA-COMP:10350"/>
        <dbReference type="Rhea" id="RHEA-COMP:14399"/>
        <dbReference type="ChEBI" id="CHEBI:15377"/>
        <dbReference type="ChEBI" id="CHEBI:15378"/>
        <dbReference type="ChEBI" id="CHEBI:15379"/>
        <dbReference type="ChEBI" id="CHEBI:29033"/>
        <dbReference type="ChEBI" id="CHEBI:29034"/>
        <dbReference type="EC" id="7.1.1.9"/>
    </reaction>
</comment>
<reference evidence="12" key="1">
    <citation type="journal article" date="2017" name="Mitochondrial DNA Part B Resour">
        <title>The complete mitochondrial genome of a parasitic flatworm Senga ophiocephalina (Cestoda: Bothriocephalidae).</title>
        <authorList>
            <person name="Tang J.-F."/>
            <person name="Cai J."/>
            <person name="Huang Y."/>
            <person name="Lin Z.-W."/>
            <person name="Lu Y.-S."/>
            <person name="Jian J.-C."/>
        </authorList>
    </citation>
    <scope>NUCLEOTIDE SEQUENCE</scope>
</reference>
<dbReference type="Pfam" id="PF00115">
    <property type="entry name" value="COX1"/>
    <property type="match status" value="1"/>
</dbReference>
<feature type="transmembrane region" description="Helical" evidence="10">
    <location>
        <begin position="409"/>
        <end position="429"/>
    </location>
</feature>
<keyword evidence="9" id="KW-0813">Transport</keyword>
<dbReference type="PANTHER" id="PTHR10422:SF18">
    <property type="entry name" value="CYTOCHROME C OXIDASE SUBUNIT 1"/>
    <property type="match status" value="1"/>
</dbReference>
<feature type="transmembrane region" description="Helical" evidence="10">
    <location>
        <begin position="60"/>
        <end position="86"/>
    </location>
</feature>
<keyword evidence="6 9" id="KW-0812">Transmembrane</keyword>
<evidence type="ECO:0000256" key="2">
    <source>
        <dbReference type="ARBA" id="ARBA00004141"/>
    </source>
</evidence>
<keyword evidence="9" id="KW-0479">Metal-binding</keyword>
<dbReference type="PROSITE" id="PS50855">
    <property type="entry name" value="COX1"/>
    <property type="match status" value="1"/>
</dbReference>
<evidence type="ECO:0000256" key="3">
    <source>
        <dbReference type="ARBA" id="ARBA00004673"/>
    </source>
</evidence>
<dbReference type="InterPro" id="IPR033944">
    <property type="entry name" value="Cyt_c_oxase_su1_dom"/>
</dbReference>
<dbReference type="Gene3D" id="1.20.210.10">
    <property type="entry name" value="Cytochrome c oxidase-like, subunit I domain"/>
    <property type="match status" value="1"/>
</dbReference>
<keyword evidence="9" id="KW-0999">Mitochondrion inner membrane</keyword>
<evidence type="ECO:0000256" key="6">
    <source>
        <dbReference type="ARBA" id="ARBA00022692"/>
    </source>
</evidence>
<keyword evidence="9" id="KW-0186">Copper</keyword>
<feature type="transmembrane region" description="Helical" evidence="10">
    <location>
        <begin position="270"/>
        <end position="290"/>
    </location>
</feature>
<sequence length="529" mass="59357">MYLSRAYSWVFTLDHKRIGMIYALVGIWSGFVGLSFSLMIRINFLEPYFNVVSTDCYNYLITYHGILMIFFFLMPLLIGGFGNYLIPLLCGFSDLNLPRLNALSAWLLMPSVVFLLISMCLGAGVGWTFYPPLSSSAFSDGVGVDFLMFSLHLAGVSSLFGSINFICTIYSAFTVSTVSRTSIILWAYLFTSILLLVSLPVLAAAITMLLFDRNFGSAFFDPLGGGDPVLFQHMFWFFGHPEVYVLILPGFGAISHVCMNLGCSYDAFGFYGLLFAMFSIVCLGSIVWGHHMFTVGLDVKTAVFFSSVTMIIGVPTGIKVFSWLYMIMNSRVSLMEPVFWWVTSFIILFTLGGVTGIILSACVLDSILHDTWFVVAHFHYVMSLGSYISLIILFVWWWPLITGVSLNKYLLQCHCIISNIGFNLCFFPMHYFGLCGLPRRVCVYESSYGWINMICSVGSFLSAFSGVFFIYILWESLVVRNIVLGFYGSSVTMTNLLISPIAYHNNFFSYPVIVDYSNIVNTISANERL</sequence>
<comment type="pathway">
    <text evidence="3 9">Energy metabolism; oxidative phosphorylation.</text>
</comment>
<accession>A0A343C6R3</accession>
<feature type="transmembrane region" description="Helical" evidence="10">
    <location>
        <begin position="243"/>
        <end position="263"/>
    </location>
</feature>
<evidence type="ECO:0000256" key="8">
    <source>
        <dbReference type="ARBA" id="ARBA00023136"/>
    </source>
</evidence>
<keyword evidence="9" id="KW-0408">Iron</keyword>
<dbReference type="SUPFAM" id="SSF81442">
    <property type="entry name" value="Cytochrome c oxidase subunit I-like"/>
    <property type="match status" value="1"/>
</dbReference>
<feature type="transmembrane region" description="Helical" evidence="10">
    <location>
        <begin position="481"/>
        <end position="503"/>
    </location>
</feature>
<evidence type="ECO:0000256" key="10">
    <source>
        <dbReference type="SAM" id="Phobius"/>
    </source>
</evidence>
<protein>
    <recommendedName>
        <fullName evidence="5 9">Cytochrome c oxidase subunit 1</fullName>
        <ecNumber evidence="9">7.1.1.9</ecNumber>
    </recommendedName>
</protein>
<dbReference type="GO" id="GO:0005743">
    <property type="term" value="C:mitochondrial inner membrane"/>
    <property type="evidence" value="ECO:0007669"/>
    <property type="project" value="UniProtKB-SubCell"/>
</dbReference>
<comment type="similarity">
    <text evidence="4 9">Belongs to the heme-copper respiratory oxidase family.</text>
</comment>
<feature type="transmembrane region" description="Helical" evidence="10">
    <location>
        <begin position="378"/>
        <end position="397"/>
    </location>
</feature>
<dbReference type="GeneID" id="32884570"/>
<feature type="transmembrane region" description="Helical" evidence="10">
    <location>
        <begin position="302"/>
        <end position="326"/>
    </location>
</feature>
<evidence type="ECO:0000256" key="4">
    <source>
        <dbReference type="ARBA" id="ARBA00009578"/>
    </source>
</evidence>
<dbReference type="RefSeq" id="YP_009367934.1">
    <property type="nucleotide sequence ID" value="NC_034715.1"/>
</dbReference>
<dbReference type="GO" id="GO:0006123">
    <property type="term" value="P:mitochondrial electron transport, cytochrome c to oxygen"/>
    <property type="evidence" value="ECO:0007669"/>
    <property type="project" value="TreeGrafter"/>
</dbReference>
<keyword evidence="9" id="KW-0249">Electron transport</keyword>
<evidence type="ECO:0000313" key="12">
    <source>
        <dbReference type="EMBL" id="ARK18845.1"/>
    </source>
</evidence>
<dbReference type="AlphaFoldDB" id="A0A343C6R3"/>
<geneLocation type="mitochondrion" evidence="12"/>
<proteinExistence type="inferred from homology"/>
<keyword evidence="9" id="KW-0679">Respiratory chain</keyword>
<evidence type="ECO:0000256" key="1">
    <source>
        <dbReference type="ARBA" id="ARBA00001971"/>
    </source>
</evidence>
<dbReference type="GO" id="GO:0045277">
    <property type="term" value="C:respiratory chain complex IV"/>
    <property type="evidence" value="ECO:0007669"/>
    <property type="project" value="InterPro"/>
</dbReference>
<dbReference type="PRINTS" id="PR01165">
    <property type="entry name" value="CYCOXIDASEI"/>
</dbReference>
<keyword evidence="9" id="KW-0349">Heme</keyword>
<keyword evidence="9 12" id="KW-0496">Mitochondrion</keyword>
<keyword evidence="7 10" id="KW-1133">Transmembrane helix</keyword>
<feature type="transmembrane region" description="Helical" evidence="10">
    <location>
        <begin position="21"/>
        <end position="40"/>
    </location>
</feature>
<dbReference type="PROSITE" id="PS00077">
    <property type="entry name" value="COX1_CUB"/>
    <property type="match status" value="1"/>
</dbReference>
<keyword evidence="8 9" id="KW-0472">Membrane</keyword>
<feature type="transmembrane region" description="Helical" evidence="10">
    <location>
        <begin position="338"/>
        <end position="358"/>
    </location>
</feature>
<dbReference type="PANTHER" id="PTHR10422">
    <property type="entry name" value="CYTOCHROME C OXIDASE SUBUNIT 1"/>
    <property type="match status" value="1"/>
</dbReference>
<gene>
    <name evidence="12" type="primary">cox1</name>
</gene>
<dbReference type="InterPro" id="IPR000883">
    <property type="entry name" value="Cyt_C_Oxase_1"/>
</dbReference>
<evidence type="ECO:0000259" key="11">
    <source>
        <dbReference type="PROSITE" id="PS50855"/>
    </source>
</evidence>
<dbReference type="InterPro" id="IPR023616">
    <property type="entry name" value="Cyt_c_oxase-like_su1_dom"/>
</dbReference>
<feature type="domain" description="Cytochrome oxidase subunit I profile" evidence="11">
    <location>
        <begin position="3"/>
        <end position="514"/>
    </location>
</feature>
<feature type="transmembrane region" description="Helical" evidence="10">
    <location>
        <begin position="149"/>
        <end position="173"/>
    </location>
</feature>
<comment type="cofactor">
    <cofactor evidence="1">
        <name>heme</name>
        <dbReference type="ChEBI" id="CHEBI:30413"/>
    </cofactor>
</comment>
<feature type="transmembrane region" description="Helical" evidence="10">
    <location>
        <begin position="107"/>
        <end position="129"/>
    </location>
</feature>
<dbReference type="CDD" id="cd01663">
    <property type="entry name" value="Cyt_c_Oxidase_I"/>
    <property type="match status" value="1"/>
</dbReference>
<feature type="transmembrane region" description="Helical" evidence="10">
    <location>
        <begin position="449"/>
        <end position="474"/>
    </location>
</feature>
<organism evidence="12">
    <name type="scientific">Senga ophiocephalina</name>
    <dbReference type="NCBI Taxonomy" id="1981834"/>
    <lineage>
        <taxon>Eukaryota</taxon>
        <taxon>Metazoa</taxon>
        <taxon>Spiralia</taxon>
        <taxon>Lophotrochozoa</taxon>
        <taxon>Platyhelminthes</taxon>
        <taxon>Cestoda</taxon>
        <taxon>Eucestoda</taxon>
        <taxon>Bothriocephalidea</taxon>
        <taxon>Bothriocephalidae</taxon>
        <taxon>Senga</taxon>
    </lineage>
</organism>
<dbReference type="InterPro" id="IPR036927">
    <property type="entry name" value="Cyt_c_oxase-like_su1_sf"/>
</dbReference>
<comment type="function">
    <text evidence="9">Component of the cytochrome c oxidase, the last enzyme in the mitochondrial electron transport chain which drives oxidative phosphorylation. The respiratory chain contains 3 multisubunit complexes succinate dehydrogenase (complex II, CII), ubiquinol-cytochrome c oxidoreductase (cytochrome b-c1 complex, complex III, CIII) and cytochrome c oxidase (complex IV, CIV), that cooperate to transfer electrons derived from NADH and succinate to molecular oxygen, creating an electrochemical gradient over the inner membrane that drives transmembrane transport and the ATP synthase. Cytochrome c oxidase is the component of the respiratory chain that catalyzes the reduction of oxygen to water. Electrons originating from reduced cytochrome c in the intermembrane space (IMS) are transferred via the dinuclear copper A center (CU(A)) of subunit 2 and heme A of subunit 1 to the active site in subunit 1, a binuclear center (BNC) formed by heme A3 and copper B (CU(B)). The BNC reduces molecular oxygen to 2 water molecules using 4 electrons from cytochrome c in the IMS and 4 protons from the mitochondrial matrix.</text>
</comment>
<name>A0A343C6R3_9CEST</name>